<dbReference type="Proteomes" id="UP000015453">
    <property type="component" value="Unassembled WGS sequence"/>
</dbReference>
<feature type="non-terminal residue" evidence="7">
    <location>
        <position position="188"/>
    </location>
</feature>
<dbReference type="OrthoDB" id="430207at2759"/>
<keyword evidence="5" id="KW-0472">Membrane</keyword>
<evidence type="ECO:0000313" key="7">
    <source>
        <dbReference type="EMBL" id="EPS65622.1"/>
    </source>
</evidence>
<dbReference type="GO" id="GO:0016020">
    <property type="term" value="C:membrane"/>
    <property type="evidence" value="ECO:0007669"/>
    <property type="project" value="UniProtKB-SubCell"/>
</dbReference>
<dbReference type="PANTHER" id="PTHR11266">
    <property type="entry name" value="PEROXISOMAL MEMBRANE PROTEIN 2, PXMP2 MPV17"/>
    <property type="match status" value="1"/>
</dbReference>
<dbReference type="InterPro" id="IPR007248">
    <property type="entry name" value="Mpv17_PMP22"/>
</dbReference>
<accession>S8DZY4</accession>
<proteinExistence type="inferred from homology"/>
<evidence type="ECO:0000256" key="5">
    <source>
        <dbReference type="ARBA" id="ARBA00023136"/>
    </source>
</evidence>
<evidence type="ECO:0000256" key="2">
    <source>
        <dbReference type="ARBA" id="ARBA00006824"/>
    </source>
</evidence>
<comment type="subcellular location">
    <subcellularLocation>
        <location evidence="1">Membrane</location>
        <topology evidence="1">Multi-pass membrane protein</topology>
    </subcellularLocation>
</comment>
<feature type="non-terminal residue" evidence="7">
    <location>
        <position position="1"/>
    </location>
</feature>
<dbReference type="Pfam" id="PF04117">
    <property type="entry name" value="Mpv17_PMP22"/>
    <property type="match status" value="1"/>
</dbReference>
<protein>
    <recommendedName>
        <fullName evidence="9">Peroxisomal membrane protein</fullName>
    </recommendedName>
</protein>
<evidence type="ECO:0000313" key="8">
    <source>
        <dbReference type="Proteomes" id="UP000015453"/>
    </source>
</evidence>
<keyword evidence="4" id="KW-1133">Transmembrane helix</keyword>
<dbReference type="GO" id="GO:0005737">
    <property type="term" value="C:cytoplasm"/>
    <property type="evidence" value="ECO:0007669"/>
    <property type="project" value="TreeGrafter"/>
</dbReference>
<sequence length="188" mass="21049">TRASSSSEKFGLLVWYLSKLQNRPISTKSVTAALIYAAADATSQKLVGEASEEYNIARTLRVAGYGMLLLGPSLHYWYNFMSRIFPRCDLLSTFQKIALGQTIYGPAMTALFFSINGAFRGENGSEIAARLKRDLLPTLINGAMYWPLCDFVTFKFIPVHLQPLVTNSFSFLWTIYLTYMASLEKVAT</sequence>
<organism evidence="7 8">
    <name type="scientific">Genlisea aurea</name>
    <dbReference type="NCBI Taxonomy" id="192259"/>
    <lineage>
        <taxon>Eukaryota</taxon>
        <taxon>Viridiplantae</taxon>
        <taxon>Streptophyta</taxon>
        <taxon>Embryophyta</taxon>
        <taxon>Tracheophyta</taxon>
        <taxon>Spermatophyta</taxon>
        <taxon>Magnoliopsida</taxon>
        <taxon>eudicotyledons</taxon>
        <taxon>Gunneridae</taxon>
        <taxon>Pentapetalae</taxon>
        <taxon>asterids</taxon>
        <taxon>lamiids</taxon>
        <taxon>Lamiales</taxon>
        <taxon>Lentibulariaceae</taxon>
        <taxon>Genlisea</taxon>
    </lineage>
</organism>
<keyword evidence="8" id="KW-1185">Reference proteome</keyword>
<evidence type="ECO:0000256" key="6">
    <source>
        <dbReference type="RuleBase" id="RU363053"/>
    </source>
</evidence>
<gene>
    <name evidence="7" type="ORF">M569_09156</name>
</gene>
<reference evidence="7 8" key="1">
    <citation type="journal article" date="2013" name="BMC Genomics">
        <title>The miniature genome of a carnivorous plant Genlisea aurea contains a low number of genes and short non-coding sequences.</title>
        <authorList>
            <person name="Leushkin E.V."/>
            <person name="Sutormin R.A."/>
            <person name="Nabieva E.R."/>
            <person name="Penin A.A."/>
            <person name="Kondrashov A.S."/>
            <person name="Logacheva M.D."/>
        </authorList>
    </citation>
    <scope>NUCLEOTIDE SEQUENCE [LARGE SCALE GENOMIC DNA]</scope>
</reference>
<dbReference type="AlphaFoldDB" id="S8DZY4"/>
<evidence type="ECO:0000256" key="3">
    <source>
        <dbReference type="ARBA" id="ARBA00022692"/>
    </source>
</evidence>
<keyword evidence="3" id="KW-0812">Transmembrane</keyword>
<evidence type="ECO:0000256" key="1">
    <source>
        <dbReference type="ARBA" id="ARBA00004141"/>
    </source>
</evidence>
<dbReference type="EMBL" id="AUSU01004121">
    <property type="protein sequence ID" value="EPS65622.1"/>
    <property type="molecule type" value="Genomic_DNA"/>
</dbReference>
<comment type="similarity">
    <text evidence="2 6">Belongs to the peroxisomal membrane protein PXMP2/4 family.</text>
</comment>
<evidence type="ECO:0000256" key="4">
    <source>
        <dbReference type="ARBA" id="ARBA00022989"/>
    </source>
</evidence>
<evidence type="ECO:0008006" key="9">
    <source>
        <dbReference type="Google" id="ProtNLM"/>
    </source>
</evidence>
<dbReference type="PANTHER" id="PTHR11266:SF18">
    <property type="entry name" value="OS12G0508100 PROTEIN"/>
    <property type="match status" value="1"/>
</dbReference>
<name>S8DZY4_9LAMI</name>
<comment type="caution">
    <text evidence="7">The sequence shown here is derived from an EMBL/GenBank/DDBJ whole genome shotgun (WGS) entry which is preliminary data.</text>
</comment>